<evidence type="ECO:0000256" key="1">
    <source>
        <dbReference type="ARBA" id="ARBA00010928"/>
    </source>
</evidence>
<dbReference type="GO" id="GO:0050112">
    <property type="term" value="F:inositol 2-dehydrogenase (NAD+) activity"/>
    <property type="evidence" value="ECO:0007669"/>
    <property type="project" value="UniProtKB-EC"/>
</dbReference>
<dbReference type="Gene3D" id="3.40.50.720">
    <property type="entry name" value="NAD(P)-binding Rossmann-like Domain"/>
    <property type="match status" value="1"/>
</dbReference>
<dbReference type="PANTHER" id="PTHR42840">
    <property type="entry name" value="NAD(P)-BINDING ROSSMANN-FOLD SUPERFAMILY PROTEIN-RELATED"/>
    <property type="match status" value="1"/>
</dbReference>
<keyword evidence="2 5" id="KW-0560">Oxidoreductase</keyword>
<protein>
    <submittedName>
        <fullName evidence="5">Inositol 2-dehydrogenase</fullName>
        <ecNumber evidence="5">1.1.1.18</ecNumber>
    </submittedName>
</protein>
<dbReference type="Pfam" id="PF22725">
    <property type="entry name" value="GFO_IDH_MocA_C3"/>
    <property type="match status" value="1"/>
</dbReference>
<dbReference type="Proteomes" id="UP000677305">
    <property type="component" value="Chromosome"/>
</dbReference>
<feature type="domain" description="Gfo/Idh/MocA-like oxidoreductase N-terminal" evidence="3">
    <location>
        <begin position="4"/>
        <end position="124"/>
    </location>
</feature>
<gene>
    <name evidence="5" type="primary">iolG</name>
    <name evidence="5" type="ORF">HYG85_18755</name>
</gene>
<dbReference type="NCBIfam" id="TIGR04380">
    <property type="entry name" value="myo_inos_iolG"/>
    <property type="match status" value="1"/>
</dbReference>
<evidence type="ECO:0000256" key="2">
    <source>
        <dbReference type="ARBA" id="ARBA00023002"/>
    </source>
</evidence>
<evidence type="ECO:0000313" key="6">
    <source>
        <dbReference type="Proteomes" id="UP000677305"/>
    </source>
</evidence>
<comment type="similarity">
    <text evidence="1">Belongs to the Gfo/Idh/MocA family.</text>
</comment>
<dbReference type="KEGG" id="vgu:HYG85_18755"/>
<dbReference type="EMBL" id="CP058561">
    <property type="protein sequence ID" value="QUH30847.1"/>
    <property type="molecule type" value="Genomic_DNA"/>
</dbReference>
<dbReference type="SUPFAM" id="SSF51735">
    <property type="entry name" value="NAD(P)-binding Rossmann-fold domains"/>
    <property type="match status" value="1"/>
</dbReference>
<organism evidence="5 6">
    <name type="scientific">Vallitalea guaymasensis</name>
    <dbReference type="NCBI Taxonomy" id="1185412"/>
    <lineage>
        <taxon>Bacteria</taxon>
        <taxon>Bacillati</taxon>
        <taxon>Bacillota</taxon>
        <taxon>Clostridia</taxon>
        <taxon>Lachnospirales</taxon>
        <taxon>Vallitaleaceae</taxon>
        <taxon>Vallitalea</taxon>
    </lineage>
</organism>
<evidence type="ECO:0000313" key="5">
    <source>
        <dbReference type="EMBL" id="QUH30847.1"/>
    </source>
</evidence>
<accession>A0A8J8SDI5</accession>
<dbReference type="EC" id="1.1.1.18" evidence="5"/>
<evidence type="ECO:0000259" key="4">
    <source>
        <dbReference type="Pfam" id="PF22725"/>
    </source>
</evidence>
<proteinExistence type="inferred from homology"/>
<dbReference type="AlphaFoldDB" id="A0A8J8SDI5"/>
<evidence type="ECO:0000259" key="3">
    <source>
        <dbReference type="Pfam" id="PF01408"/>
    </source>
</evidence>
<feature type="domain" description="GFO/IDH/MocA-like oxidoreductase" evidence="4">
    <location>
        <begin position="133"/>
        <end position="253"/>
    </location>
</feature>
<name>A0A8J8SDI5_9FIRM</name>
<dbReference type="InterPro" id="IPR030827">
    <property type="entry name" value="Myo_inos_IolG"/>
</dbReference>
<sequence>MGKMNVGIIGVGRIGRVHAQSISNNIPDVTIKAVSDVRLDGVKEWAKGYGIENVYDDYHKILDDKEIDAVLVCSSTDTHAQISIEAAQAGKHVFCEKPIDYDLDRINNVLKEVEKAGVKFQVGFNRRFDHNFNRINQVTKDGVIGDAHIIKITSRDPEPPPIEYVKVSGGMFFDMTIHDFDMARFQAGCEATEVYAVGASLVDPEIGKAGDVDTAVITIKFENGAIAIIDNSRKAAYGYDQRVEVFGSEGSIEAKNDTETNTILRTKEAVSSDKPLYFFLERYMGSFVEEMKQFFEAIRNDTETPVKGIDGLNAVVIAMAAKKSLEEGRPVKINEIV</sequence>
<reference evidence="5 6" key="1">
    <citation type="submission" date="2020-07" db="EMBL/GenBank/DDBJ databases">
        <title>Vallitalea guaymasensis genome.</title>
        <authorList>
            <person name="Postec A."/>
        </authorList>
    </citation>
    <scope>NUCLEOTIDE SEQUENCE [LARGE SCALE GENOMIC DNA]</scope>
    <source>
        <strain evidence="5 6">Ra1766G1</strain>
    </source>
</reference>
<dbReference type="RefSeq" id="WP_330619137.1">
    <property type="nucleotide sequence ID" value="NZ_CP058561.1"/>
</dbReference>
<dbReference type="SUPFAM" id="SSF55347">
    <property type="entry name" value="Glyceraldehyde-3-phosphate dehydrogenase-like, C-terminal domain"/>
    <property type="match status" value="1"/>
</dbReference>
<dbReference type="FunFam" id="3.30.360.10:FF:000023">
    <property type="entry name" value="Inositol 2-dehydrogenase"/>
    <property type="match status" value="1"/>
</dbReference>
<dbReference type="GO" id="GO:0000166">
    <property type="term" value="F:nucleotide binding"/>
    <property type="evidence" value="ECO:0007669"/>
    <property type="project" value="InterPro"/>
</dbReference>
<dbReference type="Pfam" id="PF01408">
    <property type="entry name" value="GFO_IDH_MocA"/>
    <property type="match status" value="1"/>
</dbReference>
<keyword evidence="6" id="KW-1185">Reference proteome</keyword>
<dbReference type="PANTHER" id="PTHR42840:SF3">
    <property type="entry name" value="BINDING ROSSMANN FOLD OXIDOREDUCTASE, PUTATIVE (AFU_ORTHOLOGUE AFUA_2G10240)-RELATED"/>
    <property type="match status" value="1"/>
</dbReference>
<dbReference type="InterPro" id="IPR000683">
    <property type="entry name" value="Gfo/Idh/MocA-like_OxRdtase_N"/>
</dbReference>
<dbReference type="InterPro" id="IPR036291">
    <property type="entry name" value="NAD(P)-bd_dom_sf"/>
</dbReference>
<dbReference type="Gene3D" id="3.30.360.10">
    <property type="entry name" value="Dihydrodipicolinate Reductase, domain 2"/>
    <property type="match status" value="1"/>
</dbReference>
<dbReference type="InterPro" id="IPR055170">
    <property type="entry name" value="GFO_IDH_MocA-like_dom"/>
</dbReference>